<sequence length="64" mass="7014">MATCCQYQIPVLACNSHDLVIAVAILLKLLSDHFQTPVSSQELTPVIQRPPLSSDDGVVEHDKQ</sequence>
<keyword evidence="3" id="KW-1185">Reference proteome</keyword>
<proteinExistence type="predicted"/>
<reference evidence="2 3" key="1">
    <citation type="submission" date="2014-04" db="EMBL/GenBank/DDBJ databases">
        <authorList>
            <consortium name="DOE Joint Genome Institute"/>
            <person name="Kuo A."/>
            <person name="Kohler A."/>
            <person name="Costa M.D."/>
            <person name="Nagy L.G."/>
            <person name="Floudas D."/>
            <person name="Copeland A."/>
            <person name="Barry K.W."/>
            <person name="Cichocki N."/>
            <person name="Veneault-Fourrey C."/>
            <person name="LaButti K."/>
            <person name="Lindquist E.A."/>
            <person name="Lipzen A."/>
            <person name="Lundell T."/>
            <person name="Morin E."/>
            <person name="Murat C."/>
            <person name="Sun H."/>
            <person name="Tunlid A."/>
            <person name="Henrissat B."/>
            <person name="Grigoriev I.V."/>
            <person name="Hibbett D.S."/>
            <person name="Martin F."/>
            <person name="Nordberg H.P."/>
            <person name="Cantor M.N."/>
            <person name="Hua S.X."/>
        </authorList>
    </citation>
    <scope>NUCLEOTIDE SEQUENCE [LARGE SCALE GENOMIC DNA]</scope>
    <source>
        <strain evidence="2 3">Marx 270</strain>
    </source>
</reference>
<dbReference type="EMBL" id="KN832010">
    <property type="protein sequence ID" value="KIN98935.1"/>
    <property type="molecule type" value="Genomic_DNA"/>
</dbReference>
<evidence type="ECO:0000313" key="3">
    <source>
        <dbReference type="Proteomes" id="UP000054217"/>
    </source>
</evidence>
<accession>A0A0C3NU23</accession>
<organism evidence="2 3">
    <name type="scientific">Pisolithus tinctorius Marx 270</name>
    <dbReference type="NCBI Taxonomy" id="870435"/>
    <lineage>
        <taxon>Eukaryota</taxon>
        <taxon>Fungi</taxon>
        <taxon>Dikarya</taxon>
        <taxon>Basidiomycota</taxon>
        <taxon>Agaricomycotina</taxon>
        <taxon>Agaricomycetes</taxon>
        <taxon>Agaricomycetidae</taxon>
        <taxon>Boletales</taxon>
        <taxon>Sclerodermatineae</taxon>
        <taxon>Pisolithaceae</taxon>
        <taxon>Pisolithus</taxon>
    </lineage>
</organism>
<reference evidence="3" key="2">
    <citation type="submission" date="2015-01" db="EMBL/GenBank/DDBJ databases">
        <title>Evolutionary Origins and Diversification of the Mycorrhizal Mutualists.</title>
        <authorList>
            <consortium name="DOE Joint Genome Institute"/>
            <consortium name="Mycorrhizal Genomics Consortium"/>
            <person name="Kohler A."/>
            <person name="Kuo A."/>
            <person name="Nagy L.G."/>
            <person name="Floudas D."/>
            <person name="Copeland A."/>
            <person name="Barry K.W."/>
            <person name="Cichocki N."/>
            <person name="Veneault-Fourrey C."/>
            <person name="LaButti K."/>
            <person name="Lindquist E.A."/>
            <person name="Lipzen A."/>
            <person name="Lundell T."/>
            <person name="Morin E."/>
            <person name="Murat C."/>
            <person name="Riley R."/>
            <person name="Ohm R."/>
            <person name="Sun H."/>
            <person name="Tunlid A."/>
            <person name="Henrissat B."/>
            <person name="Grigoriev I.V."/>
            <person name="Hibbett D.S."/>
            <person name="Martin F."/>
        </authorList>
    </citation>
    <scope>NUCLEOTIDE SEQUENCE [LARGE SCALE GENOMIC DNA]</scope>
    <source>
        <strain evidence="3">Marx 270</strain>
    </source>
</reference>
<name>A0A0C3NU23_PISTI</name>
<dbReference type="AlphaFoldDB" id="A0A0C3NU23"/>
<dbReference type="Proteomes" id="UP000054217">
    <property type="component" value="Unassembled WGS sequence"/>
</dbReference>
<evidence type="ECO:0000256" key="1">
    <source>
        <dbReference type="SAM" id="MobiDB-lite"/>
    </source>
</evidence>
<dbReference type="HOGENOM" id="CLU_2868629_0_0_1"/>
<feature type="region of interest" description="Disordered" evidence="1">
    <location>
        <begin position="39"/>
        <end position="64"/>
    </location>
</feature>
<gene>
    <name evidence="2" type="ORF">M404DRAFT_1005044</name>
</gene>
<dbReference type="InParanoid" id="A0A0C3NU23"/>
<protein>
    <submittedName>
        <fullName evidence="2">Uncharacterized protein</fullName>
    </submittedName>
</protein>
<evidence type="ECO:0000313" key="2">
    <source>
        <dbReference type="EMBL" id="KIN98935.1"/>
    </source>
</evidence>